<protein>
    <submittedName>
        <fullName evidence="2">Uncharacterized protein</fullName>
    </submittedName>
</protein>
<keyword evidence="1" id="KW-0732">Signal</keyword>
<proteinExistence type="predicted"/>
<sequence length="66" mass="7458">MMKLVVLVALAATVFATWDGQVEDIPGVSAQNMEKLRELLTVRLFPPYLRLEWLYLTKTMFLASAG</sequence>
<dbReference type="EMBL" id="UYYB01105975">
    <property type="protein sequence ID" value="VDM79686.1"/>
    <property type="molecule type" value="Genomic_DNA"/>
</dbReference>
<feature type="signal peptide" evidence="1">
    <location>
        <begin position="1"/>
        <end position="16"/>
    </location>
</feature>
<organism evidence="2 3">
    <name type="scientific">Strongylus vulgaris</name>
    <name type="common">Blood worm</name>
    <dbReference type="NCBI Taxonomy" id="40348"/>
    <lineage>
        <taxon>Eukaryota</taxon>
        <taxon>Metazoa</taxon>
        <taxon>Ecdysozoa</taxon>
        <taxon>Nematoda</taxon>
        <taxon>Chromadorea</taxon>
        <taxon>Rhabditida</taxon>
        <taxon>Rhabditina</taxon>
        <taxon>Rhabditomorpha</taxon>
        <taxon>Strongyloidea</taxon>
        <taxon>Strongylidae</taxon>
        <taxon>Strongylus</taxon>
    </lineage>
</organism>
<gene>
    <name evidence="2" type="ORF">SVUK_LOCUS14684</name>
</gene>
<accession>A0A3P7J8Q2</accession>
<reference evidence="2 3" key="1">
    <citation type="submission" date="2018-11" db="EMBL/GenBank/DDBJ databases">
        <authorList>
            <consortium name="Pathogen Informatics"/>
        </authorList>
    </citation>
    <scope>NUCLEOTIDE SEQUENCE [LARGE SCALE GENOMIC DNA]</scope>
</reference>
<keyword evidence="3" id="KW-1185">Reference proteome</keyword>
<dbReference type="Proteomes" id="UP000270094">
    <property type="component" value="Unassembled WGS sequence"/>
</dbReference>
<feature type="chain" id="PRO_5018221577" evidence="1">
    <location>
        <begin position="17"/>
        <end position="66"/>
    </location>
</feature>
<evidence type="ECO:0000256" key="1">
    <source>
        <dbReference type="SAM" id="SignalP"/>
    </source>
</evidence>
<evidence type="ECO:0000313" key="2">
    <source>
        <dbReference type="EMBL" id="VDM79686.1"/>
    </source>
</evidence>
<name>A0A3P7J8Q2_STRVU</name>
<dbReference type="OrthoDB" id="5855256at2759"/>
<dbReference type="AlphaFoldDB" id="A0A3P7J8Q2"/>
<evidence type="ECO:0000313" key="3">
    <source>
        <dbReference type="Proteomes" id="UP000270094"/>
    </source>
</evidence>